<keyword evidence="2" id="KW-1185">Reference proteome</keyword>
<gene>
    <name evidence="1" type="ORF">O185_22555</name>
</gene>
<dbReference type="RefSeq" id="WP_023046183.1">
    <property type="nucleotide sequence ID" value="NZ_AXDT01000261.1"/>
</dbReference>
<evidence type="ECO:0000313" key="1">
    <source>
        <dbReference type="EMBL" id="ERT10849.1"/>
    </source>
</evidence>
<dbReference type="Proteomes" id="UP000017133">
    <property type="component" value="Unassembled WGS sequence"/>
</dbReference>
<reference evidence="1 2" key="1">
    <citation type="submission" date="2013-10" db="EMBL/GenBank/DDBJ databases">
        <title>Whole Genome Shotgun Sequence of Photorhabdus temperata J3.</title>
        <authorList>
            <person name="Park G.-S."/>
            <person name="Hong S.-J."/>
            <person name="Shin J.-H."/>
        </authorList>
    </citation>
    <scope>NUCLEOTIDE SEQUENCE [LARGE SCALE GENOMIC DNA]</scope>
    <source>
        <strain evidence="1 2">J3</strain>
    </source>
</reference>
<sequence length="69" mass="7939">MPTKSTKQEKNEKKYSNNIYVSPEPRKKLEEIVTEIGYKNGKVMAASAFVRYLIENYGEQAKKKILNNG</sequence>
<dbReference type="AlphaFoldDB" id="U7QS93"/>
<dbReference type="EMBL" id="AXDT01000261">
    <property type="protein sequence ID" value="ERT10849.1"/>
    <property type="molecule type" value="Genomic_DNA"/>
</dbReference>
<organism evidence="1 2">
    <name type="scientific">Photorhabdus temperata J3</name>
    <dbReference type="NCBI Taxonomy" id="1389415"/>
    <lineage>
        <taxon>Bacteria</taxon>
        <taxon>Pseudomonadati</taxon>
        <taxon>Pseudomonadota</taxon>
        <taxon>Gammaproteobacteria</taxon>
        <taxon>Enterobacterales</taxon>
        <taxon>Morganellaceae</taxon>
        <taxon>Photorhabdus</taxon>
    </lineage>
</organism>
<comment type="caution">
    <text evidence="1">The sequence shown here is derived from an EMBL/GenBank/DDBJ whole genome shotgun (WGS) entry which is preliminary data.</text>
</comment>
<proteinExistence type="predicted"/>
<accession>U7QS93</accession>
<protein>
    <recommendedName>
        <fullName evidence="3">CopG family transcriptional regulator</fullName>
    </recommendedName>
</protein>
<dbReference type="PATRIC" id="fig|1389415.4.peg.4509"/>
<evidence type="ECO:0000313" key="2">
    <source>
        <dbReference type="Proteomes" id="UP000017133"/>
    </source>
</evidence>
<name>U7QS93_PHOTE</name>
<evidence type="ECO:0008006" key="3">
    <source>
        <dbReference type="Google" id="ProtNLM"/>
    </source>
</evidence>